<keyword evidence="2" id="KW-1185">Reference proteome</keyword>
<gene>
    <name evidence="1" type="ORF">FHR36_004781</name>
</gene>
<organism evidence="1 2">
    <name type="scientific">Kitasatospora paracochleata</name>
    <dbReference type="NCBI Taxonomy" id="58354"/>
    <lineage>
        <taxon>Bacteria</taxon>
        <taxon>Bacillati</taxon>
        <taxon>Actinomycetota</taxon>
        <taxon>Actinomycetes</taxon>
        <taxon>Kitasatosporales</taxon>
        <taxon>Streptomycetaceae</taxon>
        <taxon>Kitasatospora</taxon>
    </lineage>
</organism>
<dbReference type="Proteomes" id="UP001206483">
    <property type="component" value="Unassembled WGS sequence"/>
</dbReference>
<dbReference type="RefSeq" id="WP_253800204.1">
    <property type="nucleotide sequence ID" value="NZ_BAAAUB010000002.1"/>
</dbReference>
<proteinExistence type="predicted"/>
<protein>
    <submittedName>
        <fullName evidence="1">3-deoxy-D-manno-octulosonate 8-phosphate phosphatase KdsC-like HAD superfamily phosphatase</fullName>
    </submittedName>
</protein>
<evidence type="ECO:0000313" key="1">
    <source>
        <dbReference type="EMBL" id="MCP2311618.1"/>
    </source>
</evidence>
<name>A0ABT1J2G2_9ACTN</name>
<reference evidence="1 2" key="1">
    <citation type="submission" date="2022-06" db="EMBL/GenBank/DDBJ databases">
        <title>Sequencing the genomes of 1000 actinobacteria strains.</title>
        <authorList>
            <person name="Klenk H.-P."/>
        </authorList>
    </citation>
    <scope>NUCLEOTIDE SEQUENCE [LARGE SCALE GENOMIC DNA]</scope>
    <source>
        <strain evidence="1 2">DSM 41656</strain>
    </source>
</reference>
<sequence length="83" mass="8614">MRQLTFYLQGFLAGDASTDLGDYQEMGLSAAEAQALRALRSRATAAASEAQLPSGWAAVQARASCDAIARAEATASAKPPGWP</sequence>
<accession>A0ABT1J2G2</accession>
<evidence type="ECO:0000313" key="2">
    <source>
        <dbReference type="Proteomes" id="UP001206483"/>
    </source>
</evidence>
<dbReference type="EMBL" id="JAMZDX010000004">
    <property type="protein sequence ID" value="MCP2311618.1"/>
    <property type="molecule type" value="Genomic_DNA"/>
</dbReference>
<comment type="caution">
    <text evidence="1">The sequence shown here is derived from an EMBL/GenBank/DDBJ whole genome shotgun (WGS) entry which is preliminary data.</text>
</comment>